<protein>
    <submittedName>
        <fullName evidence="3">Putative serine-rich protein</fullName>
    </submittedName>
</protein>
<dbReference type="RefSeq" id="XP_007912418.1">
    <property type="nucleotide sequence ID" value="XM_007914227.1"/>
</dbReference>
<dbReference type="eggNOG" id="ENOG502S8T0">
    <property type="taxonomic scope" value="Eukaryota"/>
</dbReference>
<evidence type="ECO:0000256" key="2">
    <source>
        <dbReference type="SAM" id="Phobius"/>
    </source>
</evidence>
<keyword evidence="2" id="KW-0472">Membrane</keyword>
<proteinExistence type="predicted"/>
<feature type="region of interest" description="Disordered" evidence="1">
    <location>
        <begin position="119"/>
        <end position="138"/>
    </location>
</feature>
<dbReference type="Proteomes" id="UP000014074">
    <property type="component" value="Unassembled WGS sequence"/>
</dbReference>
<sequence>MLSISSSLAAEMEHSSHSRSHSGTDSIERPAAAHARGNGGPSMRMVRDQDEHGDGLADLQQINQRPSRTGLSSFFSSNTSLERLNSSASSRANSFSSASIPAWAKLYYGSGERRYLGAPSISTSESGSRAGSIFRGGSPANDHFPLNIYSSRKRAREVQPGGQRPFSDSASMDIAPYQPHEGYHQISRGMKKKTSSIWSPHLRMDRRASRYSIWEPPSVNWSAESGMWGRRNIQVVMFIVGFVFPFAWMIAAFLPLPPNPKLEMAEVDYSQSQFGVSHDFTRHNALADEIRYQSAKWWRTLNRGMAVIGVLVVAAIITLVVLAVKQGWAR</sequence>
<evidence type="ECO:0000313" key="3">
    <source>
        <dbReference type="EMBL" id="EOO02805.1"/>
    </source>
</evidence>
<dbReference type="HOGENOM" id="CLU_709992_0_0_1"/>
<reference evidence="4" key="1">
    <citation type="journal article" date="2013" name="Genome Announc.">
        <title>Draft genome sequence of the ascomycete Phaeoacremonium aleophilum strain UCR-PA7, a causal agent of the esca disease complex in grapevines.</title>
        <authorList>
            <person name="Blanco-Ulate B."/>
            <person name="Rolshausen P."/>
            <person name="Cantu D."/>
        </authorList>
    </citation>
    <scope>NUCLEOTIDE SEQUENCE [LARGE SCALE GENOMIC DNA]</scope>
    <source>
        <strain evidence="4">UCR-PA7</strain>
    </source>
</reference>
<feature type="transmembrane region" description="Helical" evidence="2">
    <location>
        <begin position="304"/>
        <end position="324"/>
    </location>
</feature>
<keyword evidence="2" id="KW-0812">Transmembrane</keyword>
<evidence type="ECO:0000313" key="4">
    <source>
        <dbReference type="Proteomes" id="UP000014074"/>
    </source>
</evidence>
<dbReference type="AlphaFoldDB" id="R8BU28"/>
<dbReference type="GeneID" id="19321817"/>
<dbReference type="KEGG" id="tmn:UCRPA7_1648"/>
<accession>R8BU28</accession>
<dbReference type="EMBL" id="KB932897">
    <property type="protein sequence ID" value="EOO02805.1"/>
    <property type="molecule type" value="Genomic_DNA"/>
</dbReference>
<gene>
    <name evidence="3" type="ORF">UCRPA7_1648</name>
</gene>
<feature type="region of interest" description="Disordered" evidence="1">
    <location>
        <begin position="1"/>
        <end position="49"/>
    </location>
</feature>
<feature type="compositionally biased region" description="Polar residues" evidence="1">
    <location>
        <begin position="120"/>
        <end position="129"/>
    </location>
</feature>
<feature type="transmembrane region" description="Helical" evidence="2">
    <location>
        <begin position="235"/>
        <end position="254"/>
    </location>
</feature>
<keyword evidence="4" id="KW-1185">Reference proteome</keyword>
<dbReference type="OrthoDB" id="4153178at2759"/>
<evidence type="ECO:0000256" key="1">
    <source>
        <dbReference type="SAM" id="MobiDB-lite"/>
    </source>
</evidence>
<keyword evidence="2" id="KW-1133">Transmembrane helix</keyword>
<organism evidence="3 4">
    <name type="scientific">Phaeoacremonium minimum (strain UCR-PA7)</name>
    <name type="common">Esca disease fungus</name>
    <name type="synonym">Togninia minima</name>
    <dbReference type="NCBI Taxonomy" id="1286976"/>
    <lineage>
        <taxon>Eukaryota</taxon>
        <taxon>Fungi</taxon>
        <taxon>Dikarya</taxon>
        <taxon>Ascomycota</taxon>
        <taxon>Pezizomycotina</taxon>
        <taxon>Sordariomycetes</taxon>
        <taxon>Sordariomycetidae</taxon>
        <taxon>Togniniales</taxon>
        <taxon>Togniniaceae</taxon>
        <taxon>Phaeoacremonium</taxon>
    </lineage>
</organism>
<name>R8BU28_PHAM7</name>